<dbReference type="AlphaFoldDB" id="A0A1I1I389"/>
<evidence type="ECO:0008006" key="3">
    <source>
        <dbReference type="Google" id="ProtNLM"/>
    </source>
</evidence>
<dbReference type="InterPro" id="IPR021365">
    <property type="entry name" value="DUF2891"/>
</dbReference>
<proteinExistence type="predicted"/>
<sequence length="384" mass="43710">MKKLIVVFAALALAACKNDTDTDPNRSKEESTDSIIDIDSITEGLKPETSINFTLEEANNLAELPLECISTEYPNKLSQTLSNAEAMGEPSQLHPAFYGCFDWHSSVHGHWSLVALLKRFPNLEKADEIRQKLEQSLSAENIKGEVAYFNRPEENSYERTYGWAWLLKLAEELKTWEDPLATKLDENLQPLTDLIISRYLDFLPKLNYPIRVGEHTNTAFGLGFAYDFAVTIENVELQELISKRAKDFYLKDDNCPIGWEPGGYDFLSPCLEEVDIMRRIMPKNAFFLWIEDFMPQLTNEDFSIEVGEVSDRSDGKLVHLDGLNFSRAWVFYGLANQYPEKFAHLSVLADSHLSYSFPNVVGDSYEGGHWLGTFAIYALSQDKK</sequence>
<gene>
    <name evidence="1" type="ORF">SAMN04487907_103279</name>
</gene>
<dbReference type="Pfam" id="PF11199">
    <property type="entry name" value="DUF2891"/>
    <property type="match status" value="1"/>
</dbReference>
<accession>A0A1I1I389</accession>
<dbReference type="OrthoDB" id="9779797at2"/>
<reference evidence="2" key="1">
    <citation type="submission" date="2016-10" db="EMBL/GenBank/DDBJ databases">
        <authorList>
            <person name="Varghese N."/>
            <person name="Submissions S."/>
        </authorList>
    </citation>
    <scope>NUCLEOTIDE SEQUENCE [LARGE SCALE GENOMIC DNA]</scope>
    <source>
        <strain evidence="2">DSM 24499</strain>
    </source>
</reference>
<name>A0A1I1I389_9FLAO</name>
<evidence type="ECO:0000313" key="1">
    <source>
        <dbReference type="EMBL" id="SFC30899.1"/>
    </source>
</evidence>
<dbReference type="Proteomes" id="UP000199438">
    <property type="component" value="Unassembled WGS sequence"/>
</dbReference>
<dbReference type="PROSITE" id="PS51257">
    <property type="entry name" value="PROKAR_LIPOPROTEIN"/>
    <property type="match status" value="1"/>
</dbReference>
<keyword evidence="2" id="KW-1185">Reference proteome</keyword>
<dbReference type="STRING" id="1334022.SAMN04487907_103279"/>
<organism evidence="1 2">
    <name type="scientific">Zunongwangia mangrovi</name>
    <dbReference type="NCBI Taxonomy" id="1334022"/>
    <lineage>
        <taxon>Bacteria</taxon>
        <taxon>Pseudomonadati</taxon>
        <taxon>Bacteroidota</taxon>
        <taxon>Flavobacteriia</taxon>
        <taxon>Flavobacteriales</taxon>
        <taxon>Flavobacteriaceae</taxon>
        <taxon>Zunongwangia</taxon>
    </lineage>
</organism>
<dbReference type="RefSeq" id="WP_092542067.1">
    <property type="nucleotide sequence ID" value="NZ_FOKV01000003.1"/>
</dbReference>
<dbReference type="EMBL" id="FOKV01000003">
    <property type="protein sequence ID" value="SFC30899.1"/>
    <property type="molecule type" value="Genomic_DNA"/>
</dbReference>
<evidence type="ECO:0000313" key="2">
    <source>
        <dbReference type="Proteomes" id="UP000199438"/>
    </source>
</evidence>
<protein>
    <recommendedName>
        <fullName evidence="3">DUF2891 domain-containing protein</fullName>
    </recommendedName>
</protein>